<dbReference type="SUPFAM" id="SSF50729">
    <property type="entry name" value="PH domain-like"/>
    <property type="match status" value="1"/>
</dbReference>
<dbReference type="Gene3D" id="2.30.29.30">
    <property type="entry name" value="Pleckstrin-homology domain (PH domain)/Phosphotyrosine-binding domain (PTB)"/>
    <property type="match status" value="1"/>
</dbReference>
<feature type="compositionally biased region" description="Polar residues" evidence="10">
    <location>
        <begin position="84"/>
        <end position="104"/>
    </location>
</feature>
<evidence type="ECO:0000256" key="8">
    <source>
        <dbReference type="ARBA" id="ARBA00040699"/>
    </source>
</evidence>
<feature type="compositionally biased region" description="Basic and acidic residues" evidence="10">
    <location>
        <begin position="474"/>
        <end position="483"/>
    </location>
</feature>
<evidence type="ECO:0000256" key="10">
    <source>
        <dbReference type="SAM" id="MobiDB-lite"/>
    </source>
</evidence>
<feature type="compositionally biased region" description="Low complexity" evidence="10">
    <location>
        <begin position="522"/>
        <end position="532"/>
    </location>
</feature>
<evidence type="ECO:0000259" key="11">
    <source>
        <dbReference type="PROSITE" id="PS50003"/>
    </source>
</evidence>
<protein>
    <recommendedName>
        <fullName evidence="8">Amyloid beta A4 precursor protein-binding family B member 1-interacting protein</fullName>
    </recommendedName>
    <alternativeName>
        <fullName evidence="9">APBB1-interacting protein 1</fullName>
    </alternativeName>
</protein>
<feature type="compositionally biased region" description="Basic and acidic residues" evidence="10">
    <location>
        <begin position="652"/>
        <end position="662"/>
    </location>
</feature>
<feature type="region of interest" description="Disordered" evidence="10">
    <location>
        <begin position="430"/>
        <end position="662"/>
    </location>
</feature>
<feature type="domain" description="PH" evidence="11">
    <location>
        <begin position="306"/>
        <end position="415"/>
    </location>
</feature>
<dbReference type="SUPFAM" id="SSF54236">
    <property type="entry name" value="Ubiquitin-like"/>
    <property type="match status" value="1"/>
</dbReference>
<dbReference type="InterPro" id="IPR000159">
    <property type="entry name" value="RA_dom"/>
</dbReference>
<evidence type="ECO:0000313" key="13">
    <source>
        <dbReference type="EMBL" id="NXH22769.1"/>
    </source>
</evidence>
<dbReference type="SMART" id="SM00233">
    <property type="entry name" value="PH"/>
    <property type="match status" value="1"/>
</dbReference>
<comment type="similarity">
    <text evidence="7">Belongs to the MRL family.</text>
</comment>
<evidence type="ECO:0000256" key="5">
    <source>
        <dbReference type="ARBA" id="ARBA00023136"/>
    </source>
</evidence>
<feature type="region of interest" description="Disordered" evidence="10">
    <location>
        <begin position="84"/>
        <end position="108"/>
    </location>
</feature>
<dbReference type="PROSITE" id="PS50003">
    <property type="entry name" value="PH_DOMAIN"/>
    <property type="match status" value="1"/>
</dbReference>
<dbReference type="FunFam" id="2.30.29.30:FF:000048">
    <property type="entry name" value="Ras association (RalGDS/AF-6) and pleckstrin homology domains 1"/>
    <property type="match status" value="1"/>
</dbReference>
<name>A0A7K9I9M6_9PICI</name>
<feature type="compositionally biased region" description="Pro residues" evidence="10">
    <location>
        <begin position="126"/>
        <end position="148"/>
    </location>
</feature>
<dbReference type="AlphaFoldDB" id="A0A7K9I9M6"/>
<feature type="region of interest" description="Disordered" evidence="10">
    <location>
        <begin position="120"/>
        <end position="158"/>
    </location>
</feature>
<evidence type="ECO:0000256" key="2">
    <source>
        <dbReference type="ARBA" id="ARBA00004245"/>
    </source>
</evidence>
<dbReference type="GO" id="GO:0005856">
    <property type="term" value="C:cytoskeleton"/>
    <property type="evidence" value="ECO:0007669"/>
    <property type="project" value="UniProtKB-SubCell"/>
</dbReference>
<evidence type="ECO:0000256" key="7">
    <source>
        <dbReference type="ARBA" id="ARBA00038382"/>
    </source>
</evidence>
<evidence type="ECO:0000256" key="6">
    <source>
        <dbReference type="ARBA" id="ARBA00023212"/>
    </source>
</evidence>
<feature type="compositionally biased region" description="Low complexity" evidence="10">
    <location>
        <begin position="444"/>
        <end position="455"/>
    </location>
</feature>
<dbReference type="GO" id="GO:0005886">
    <property type="term" value="C:plasma membrane"/>
    <property type="evidence" value="ECO:0007669"/>
    <property type="project" value="UniProtKB-SubCell"/>
</dbReference>
<feature type="compositionally biased region" description="Polar residues" evidence="10">
    <location>
        <begin position="456"/>
        <end position="470"/>
    </location>
</feature>
<dbReference type="CDD" id="cd16137">
    <property type="entry name" value="RA_MRL_RIAM"/>
    <property type="match status" value="1"/>
</dbReference>
<dbReference type="Pfam" id="PF21989">
    <property type="entry name" value="RA_2"/>
    <property type="match status" value="1"/>
</dbReference>
<dbReference type="InterPro" id="IPR011993">
    <property type="entry name" value="PH-like_dom_sf"/>
</dbReference>
<dbReference type="CDD" id="cd01259">
    <property type="entry name" value="PH_APBB1IP"/>
    <property type="match status" value="1"/>
</dbReference>
<evidence type="ECO:0000256" key="3">
    <source>
        <dbReference type="ARBA" id="ARBA00022475"/>
    </source>
</evidence>
<feature type="compositionally biased region" description="Pro residues" evidence="10">
    <location>
        <begin position="548"/>
        <end position="582"/>
    </location>
</feature>
<dbReference type="EMBL" id="VWZO01021993">
    <property type="protein sequence ID" value="NXH22769.1"/>
    <property type="molecule type" value="Genomic_DNA"/>
</dbReference>
<evidence type="ECO:0000256" key="9">
    <source>
        <dbReference type="ARBA" id="ARBA00042746"/>
    </source>
</evidence>
<accession>A0A7K9I9M6</accession>
<dbReference type="Proteomes" id="UP000534107">
    <property type="component" value="Unassembled WGS sequence"/>
</dbReference>
<dbReference type="PANTHER" id="PTHR11243:SF14">
    <property type="entry name" value="AMYLOID BETA A4 PRECURSOR PROTEIN-BINDING FAMILY B MEMBER 1-INTERACTING PROTEIN"/>
    <property type="match status" value="1"/>
</dbReference>
<feature type="non-terminal residue" evidence="13">
    <location>
        <position position="1"/>
    </location>
</feature>
<dbReference type="InterPro" id="IPR039664">
    <property type="entry name" value="GRB/APBB1IP"/>
</dbReference>
<dbReference type="Gene3D" id="3.10.20.90">
    <property type="entry name" value="Phosphatidylinositol 3-kinase Catalytic Subunit, Chain A, domain 1"/>
    <property type="match status" value="1"/>
</dbReference>
<organism evidence="13 14">
    <name type="scientific">Bucco capensis</name>
    <name type="common">collared puffbird</name>
    <dbReference type="NCBI Taxonomy" id="135168"/>
    <lineage>
        <taxon>Eukaryota</taxon>
        <taxon>Metazoa</taxon>
        <taxon>Chordata</taxon>
        <taxon>Craniata</taxon>
        <taxon>Vertebrata</taxon>
        <taxon>Euteleostomi</taxon>
        <taxon>Archelosauria</taxon>
        <taxon>Archosauria</taxon>
        <taxon>Dinosauria</taxon>
        <taxon>Saurischia</taxon>
        <taxon>Theropoda</taxon>
        <taxon>Coelurosauria</taxon>
        <taxon>Aves</taxon>
        <taxon>Neognathae</taxon>
        <taxon>Neoaves</taxon>
        <taxon>Telluraves</taxon>
        <taxon>Coraciimorphae</taxon>
        <taxon>Piciformes</taxon>
        <taxon>Bucconidae</taxon>
        <taxon>Bucco</taxon>
    </lineage>
</organism>
<reference evidence="13 14" key="1">
    <citation type="submission" date="2019-09" db="EMBL/GenBank/DDBJ databases">
        <title>Bird 10,000 Genomes (B10K) Project - Family phase.</title>
        <authorList>
            <person name="Zhang G."/>
        </authorList>
    </citation>
    <scope>NUCLEOTIDE SEQUENCE [LARGE SCALE GENOMIC DNA]</scope>
    <source>
        <strain evidence="13">B10K-DU-001-16</strain>
        <tissue evidence="13">Muscle</tissue>
    </source>
</reference>
<dbReference type="GO" id="GO:0005829">
    <property type="term" value="C:cytosol"/>
    <property type="evidence" value="ECO:0007669"/>
    <property type="project" value="UniProtKB-ARBA"/>
</dbReference>
<dbReference type="InterPro" id="IPR039665">
    <property type="entry name" value="PH_APBB1IP"/>
</dbReference>
<dbReference type="Pfam" id="PF00169">
    <property type="entry name" value="PH"/>
    <property type="match status" value="1"/>
</dbReference>
<dbReference type="FunFam" id="3.10.20.90:FF:000124">
    <property type="entry name" value="amyloid beta A4 precursor protein-binding family B member 1-interacting protein-like"/>
    <property type="match status" value="1"/>
</dbReference>
<dbReference type="PROSITE" id="PS50200">
    <property type="entry name" value="RA"/>
    <property type="match status" value="1"/>
</dbReference>
<evidence type="ECO:0000259" key="12">
    <source>
        <dbReference type="PROSITE" id="PS50200"/>
    </source>
</evidence>
<proteinExistence type="inferred from homology"/>
<dbReference type="GO" id="GO:0007165">
    <property type="term" value="P:signal transduction"/>
    <property type="evidence" value="ECO:0007669"/>
    <property type="project" value="InterPro"/>
</dbReference>
<dbReference type="InterPro" id="IPR029071">
    <property type="entry name" value="Ubiquitin-like_domsf"/>
</dbReference>
<comment type="caution">
    <text evidence="13">The sequence shown here is derived from an EMBL/GenBank/DDBJ whole genome shotgun (WGS) entry which is preliminary data.</text>
</comment>
<keyword evidence="3" id="KW-1003">Cell membrane</keyword>
<dbReference type="OrthoDB" id="6235964at2759"/>
<feature type="domain" description="Ras-associating" evidence="12">
    <location>
        <begin position="176"/>
        <end position="263"/>
    </location>
</feature>
<dbReference type="PANTHER" id="PTHR11243">
    <property type="entry name" value="GROWTH FACTOR RECEPTOR-BOUND PROTEIN"/>
    <property type="match status" value="1"/>
</dbReference>
<dbReference type="SMART" id="SM00314">
    <property type="entry name" value="RA"/>
    <property type="match status" value="1"/>
</dbReference>
<sequence length="662" mass="73208">MEQTCDDIDEMFSNLLGEMDLLTQSLGVETLQPPSPKVSNNDFSFTVGFKDLNESLSALEDKDLDALMADLVADINEVEQKTLQAQKTTSGNQQSQVTQPSMGQDSDIYCKSSPCVTITRGFGADLPPPPPDPNLELPPPPPPPPPEPLTQEEQEAQAKADKIKLALQKLKEAKVKKLVVKVHMDDNSTKSLMLDERQVTRDVLDNLFEKTHCDCNVDWCLYEMYPELQIERFFEDHENVVEVLSSWTRDTENKILFLEKREKYALFKNPQNFYLANKEKNQSKAMNDKNKEALLEESFCGTSVVVPELEGALYLKEDGKKSWKRRYFLLRASGIYYVPKGKTKTSRDLACFLQFENVNVYYGSQHKVKYKAPTDHCFVLKHPQIQKESQYIKYLCCDDQASLHQWVTGIRIAKYGKTLYDNYKCAVKKAGSSPRWPSQRTVEPAAPAGSSAGAAQSNGQIPQAVPQSSVELPETQKKVDTAEAKPNNIPGPGLAQPVLRPQRYQLKRNSLQPPPPPERRSSAISASPILPSKVKRDSGVYLTEPDSFPAPPPTLNSDFPPPPSDFSEPPPDFVPPPPPPPAAASSSGNGDLPLPPPPPPVCTKPPPLTKKPVPLPPKRLETTGEAGEPKSAGPPPVGGGGRQTDFMSDLMKALEKKRGSTS</sequence>
<feature type="compositionally biased region" description="Pro residues" evidence="10">
    <location>
        <begin position="593"/>
        <end position="617"/>
    </location>
</feature>
<comment type="subcellular location">
    <subcellularLocation>
        <location evidence="1">Cell membrane</location>
        <topology evidence="1">Peripheral membrane protein</topology>
    </subcellularLocation>
    <subcellularLocation>
        <location evidence="2">Cytoplasm</location>
        <location evidence="2">Cytoskeleton</location>
    </subcellularLocation>
</comment>
<feature type="non-terminal residue" evidence="13">
    <location>
        <position position="662"/>
    </location>
</feature>
<gene>
    <name evidence="13" type="primary">Apbb1ip</name>
    <name evidence="13" type="ORF">BUCCAP_R07090</name>
</gene>
<keyword evidence="5" id="KW-0472">Membrane</keyword>
<keyword evidence="4" id="KW-0963">Cytoplasm</keyword>
<evidence type="ECO:0000313" key="14">
    <source>
        <dbReference type="Proteomes" id="UP000534107"/>
    </source>
</evidence>
<keyword evidence="6" id="KW-0206">Cytoskeleton</keyword>
<dbReference type="InterPro" id="IPR001849">
    <property type="entry name" value="PH_domain"/>
</dbReference>
<evidence type="ECO:0000256" key="1">
    <source>
        <dbReference type="ARBA" id="ARBA00004202"/>
    </source>
</evidence>
<keyword evidence="14" id="KW-1185">Reference proteome</keyword>
<evidence type="ECO:0000256" key="4">
    <source>
        <dbReference type="ARBA" id="ARBA00022490"/>
    </source>
</evidence>